<feature type="domain" description="Putative restriction endonuclease" evidence="1">
    <location>
        <begin position="12"/>
        <end position="179"/>
    </location>
</feature>
<evidence type="ECO:0000313" key="2">
    <source>
        <dbReference type="EMBL" id="MDS3861007.1"/>
    </source>
</evidence>
<dbReference type="EMBL" id="JAVMIP010000008">
    <property type="protein sequence ID" value="MDS3861007.1"/>
    <property type="molecule type" value="Genomic_DNA"/>
</dbReference>
<dbReference type="InterPro" id="IPR008538">
    <property type="entry name" value="Uma2"/>
</dbReference>
<dbReference type="PANTHER" id="PTHR36558">
    <property type="entry name" value="GLR1098 PROTEIN"/>
    <property type="match status" value="1"/>
</dbReference>
<dbReference type="CDD" id="cd06260">
    <property type="entry name" value="DUF820-like"/>
    <property type="match status" value="1"/>
</dbReference>
<protein>
    <submittedName>
        <fullName evidence="2">Uma2 family endonuclease</fullName>
    </submittedName>
</protein>
<gene>
    <name evidence="2" type="ORF">RIF25_09320</name>
</gene>
<dbReference type="AlphaFoldDB" id="A0AAE4FT10"/>
<name>A0AAE4FT10_9CYAN</name>
<dbReference type="InterPro" id="IPR012296">
    <property type="entry name" value="Nuclease_put_TT1808"/>
</dbReference>
<proteinExistence type="predicted"/>
<keyword evidence="3" id="KW-1185">Reference proteome</keyword>
<dbReference type="GO" id="GO:0004519">
    <property type="term" value="F:endonuclease activity"/>
    <property type="evidence" value="ECO:0007669"/>
    <property type="project" value="UniProtKB-KW"/>
</dbReference>
<evidence type="ECO:0000259" key="1">
    <source>
        <dbReference type="Pfam" id="PF05685"/>
    </source>
</evidence>
<dbReference type="Gene3D" id="3.90.1570.10">
    <property type="entry name" value="tt1808, chain A"/>
    <property type="match status" value="1"/>
</dbReference>
<dbReference type="RefSeq" id="WP_322878264.1">
    <property type="nucleotide sequence ID" value="NZ_JAVMIP010000008.1"/>
</dbReference>
<keyword evidence="2" id="KW-0255">Endonuclease</keyword>
<dbReference type="PANTHER" id="PTHR36558:SF1">
    <property type="entry name" value="RESTRICTION ENDONUCLEASE DOMAIN-CONTAINING PROTEIN-RELATED"/>
    <property type="match status" value="1"/>
</dbReference>
<dbReference type="Pfam" id="PF05685">
    <property type="entry name" value="Uma2"/>
    <property type="match status" value="1"/>
</dbReference>
<keyword evidence="2" id="KW-0540">Nuclease</keyword>
<evidence type="ECO:0000313" key="3">
    <source>
        <dbReference type="Proteomes" id="UP001268256"/>
    </source>
</evidence>
<reference evidence="3" key="1">
    <citation type="submission" date="2023-07" db="EMBL/GenBank/DDBJ databases">
        <authorList>
            <person name="Luz R."/>
            <person name="Cordeiro R."/>
            <person name="Fonseca A."/>
            <person name="Goncalves V."/>
        </authorList>
    </citation>
    <scope>NUCLEOTIDE SEQUENCE [LARGE SCALE GENOMIC DNA]</scope>
    <source>
        <strain evidence="3">BACA0444</strain>
    </source>
</reference>
<keyword evidence="2" id="KW-0378">Hydrolase</keyword>
<dbReference type="Proteomes" id="UP001268256">
    <property type="component" value="Unassembled WGS sequence"/>
</dbReference>
<dbReference type="SUPFAM" id="SSF52980">
    <property type="entry name" value="Restriction endonuclease-like"/>
    <property type="match status" value="1"/>
</dbReference>
<sequence>MSQATAPQLYSPEEYLAFEETARERHEYIDGEIRLMPGGRRNHAKLGGRLFFLLTLALDSQPYEIYPSDMRIWIPARNVYTYPDLTMTLYPSQTQPGRDDVVINPVLIAEVLSKSTQAYDRGEKFAIYKAIPTLQEYLLIDQYQVEVWQFIKQPDGQWQEIILSGLDATLTLTFANVTIQLADLYQKTDLIP</sequence>
<organism evidence="2 3">
    <name type="scientific">Pseudocalidococcus azoricus BACA0444</name>
    <dbReference type="NCBI Taxonomy" id="2918990"/>
    <lineage>
        <taxon>Bacteria</taxon>
        <taxon>Bacillati</taxon>
        <taxon>Cyanobacteriota</taxon>
        <taxon>Cyanophyceae</taxon>
        <taxon>Acaryochloridales</taxon>
        <taxon>Thermosynechococcaceae</taxon>
        <taxon>Pseudocalidococcus</taxon>
        <taxon>Pseudocalidococcus azoricus</taxon>
    </lineage>
</organism>
<dbReference type="InterPro" id="IPR011335">
    <property type="entry name" value="Restrct_endonuc-II-like"/>
</dbReference>
<accession>A0AAE4FT10</accession>
<comment type="caution">
    <text evidence="2">The sequence shown here is derived from an EMBL/GenBank/DDBJ whole genome shotgun (WGS) entry which is preliminary data.</text>
</comment>